<dbReference type="Proteomes" id="UP001140453">
    <property type="component" value="Unassembled WGS sequence"/>
</dbReference>
<reference evidence="3" key="1">
    <citation type="submission" date="2022-10" db="EMBL/GenBank/DDBJ databases">
        <title>Tapping the CABI collections for fungal endophytes: first genome assemblies for Collariella, Neodidymelliopsis, Ascochyta clinopodiicola, Didymella pomorum, Didymosphaeria variabile, Neocosmospora piperis and Neocucurbitaria cava.</title>
        <authorList>
            <person name="Hill R."/>
        </authorList>
    </citation>
    <scope>NUCLEOTIDE SEQUENCE</scope>
    <source>
        <strain evidence="3">IMI 355082</strain>
    </source>
</reference>
<keyword evidence="2" id="KW-1133">Transmembrane helix</keyword>
<accession>A0A9W9CXU8</accession>
<evidence type="ECO:0000256" key="2">
    <source>
        <dbReference type="SAM" id="Phobius"/>
    </source>
</evidence>
<evidence type="ECO:0000256" key="1">
    <source>
        <dbReference type="SAM" id="MobiDB-lite"/>
    </source>
</evidence>
<comment type="caution">
    <text evidence="3">The sequence shown here is derived from an EMBL/GenBank/DDBJ whole genome shotgun (WGS) entry which is preliminary data.</text>
</comment>
<keyword evidence="4" id="KW-1185">Reference proteome</keyword>
<dbReference type="OrthoDB" id="5244822at2759"/>
<feature type="region of interest" description="Disordered" evidence="1">
    <location>
        <begin position="297"/>
        <end position="324"/>
    </location>
</feature>
<keyword evidence="2" id="KW-0472">Membrane</keyword>
<proteinExistence type="predicted"/>
<gene>
    <name evidence="3" type="ORF">N0V93_002640</name>
</gene>
<feature type="transmembrane region" description="Helical" evidence="2">
    <location>
        <begin position="57"/>
        <end position="80"/>
    </location>
</feature>
<evidence type="ECO:0000313" key="4">
    <source>
        <dbReference type="Proteomes" id="UP001140453"/>
    </source>
</evidence>
<protein>
    <submittedName>
        <fullName evidence="3">Uncharacterized protein</fullName>
    </submittedName>
</protein>
<sequence>MYPRNFEKRQNNIELQDLEPCAGDGSHSVPLDLHDPVDIGGEIYRDKQAQLQRQRQCIIFLAVLVALLAVSSIALGVRFVRPAKPPDTQTLTTVAPTTEYSTKLVTRLRTTTDISIQPTIETVISTQTDTTTQRAKASSVTAFITTTLYLTSTQTTNVPVSSTITPSLAARCIPPGLYGGEELHLLSSDYDIIIASSLYYATSQGLDIGNEDLFLEALRSIFTCVAEDDLVLVAACQKAYSRANSTMSCDGPEFSFPASTLSSTVSTWTSSSTLPDVIPTEIDTSSITPVTMTKTTDVDVPWTPGPSRRSISYERDNGLQAVTE</sequence>
<keyword evidence="2" id="KW-0812">Transmembrane</keyword>
<organism evidence="3 4">
    <name type="scientific">Gnomoniopsis smithogilvyi</name>
    <dbReference type="NCBI Taxonomy" id="1191159"/>
    <lineage>
        <taxon>Eukaryota</taxon>
        <taxon>Fungi</taxon>
        <taxon>Dikarya</taxon>
        <taxon>Ascomycota</taxon>
        <taxon>Pezizomycotina</taxon>
        <taxon>Sordariomycetes</taxon>
        <taxon>Sordariomycetidae</taxon>
        <taxon>Diaporthales</taxon>
        <taxon>Gnomoniaceae</taxon>
        <taxon>Gnomoniopsis</taxon>
    </lineage>
</organism>
<evidence type="ECO:0000313" key="3">
    <source>
        <dbReference type="EMBL" id="KAJ4393430.1"/>
    </source>
</evidence>
<dbReference type="AlphaFoldDB" id="A0A9W9CXU8"/>
<name>A0A9W9CXU8_9PEZI</name>
<dbReference type="EMBL" id="JAPEVB010000002">
    <property type="protein sequence ID" value="KAJ4393430.1"/>
    <property type="molecule type" value="Genomic_DNA"/>
</dbReference>